<reference evidence="1 2" key="1">
    <citation type="submission" date="2024-06" db="EMBL/GenBank/DDBJ databases">
        <title>Chitinophaga defluvii sp. nov., isolated from municipal sewage.</title>
        <authorList>
            <person name="Zhang L."/>
        </authorList>
    </citation>
    <scope>NUCLEOTIDE SEQUENCE [LARGE SCALE GENOMIC DNA]</scope>
    <source>
        <strain evidence="1 2">H8</strain>
    </source>
</reference>
<proteinExistence type="predicted"/>
<dbReference type="RefSeq" id="WP_354659704.1">
    <property type="nucleotide sequence ID" value="NZ_JBEXAC010000001.1"/>
</dbReference>
<dbReference type="EMBL" id="JBEXAC010000001">
    <property type="protein sequence ID" value="MET6997063.1"/>
    <property type="molecule type" value="Genomic_DNA"/>
</dbReference>
<evidence type="ECO:0000313" key="2">
    <source>
        <dbReference type="Proteomes" id="UP001549749"/>
    </source>
</evidence>
<dbReference type="Proteomes" id="UP001549749">
    <property type="component" value="Unassembled WGS sequence"/>
</dbReference>
<name>A0ABV2T209_9BACT</name>
<sequence length="121" mass="13666">MNTSNVLLDLKQYKGYYSSKLELKNNILVLLLKKKDDDIASVRIVFNGVLSFEDTGFIGKQVSYCDVGLLGFKNQYLCREKGLNPDDYRQIIFITEVEMGKVELIISCSEVEIILSTDVSG</sequence>
<gene>
    <name evidence="1" type="ORF">ABR189_06770</name>
</gene>
<evidence type="ECO:0000313" key="1">
    <source>
        <dbReference type="EMBL" id="MET6997063.1"/>
    </source>
</evidence>
<comment type="caution">
    <text evidence="1">The sequence shown here is derived from an EMBL/GenBank/DDBJ whole genome shotgun (WGS) entry which is preliminary data.</text>
</comment>
<keyword evidence="2" id="KW-1185">Reference proteome</keyword>
<organism evidence="1 2">
    <name type="scientific">Chitinophaga defluvii</name>
    <dbReference type="NCBI Taxonomy" id="3163343"/>
    <lineage>
        <taxon>Bacteria</taxon>
        <taxon>Pseudomonadati</taxon>
        <taxon>Bacteroidota</taxon>
        <taxon>Chitinophagia</taxon>
        <taxon>Chitinophagales</taxon>
        <taxon>Chitinophagaceae</taxon>
        <taxon>Chitinophaga</taxon>
    </lineage>
</organism>
<protein>
    <submittedName>
        <fullName evidence="1">Uncharacterized protein</fullName>
    </submittedName>
</protein>
<accession>A0ABV2T209</accession>